<name>A0A7X5R0U9_9MICO</name>
<comment type="caution">
    <text evidence="7">The sequence shown here is derived from an EMBL/GenBank/DDBJ whole genome shotgun (WGS) entry which is preliminary data.</text>
</comment>
<gene>
    <name evidence="7" type="ORF">FHX76_001386</name>
</gene>
<dbReference type="EC" id="2.4.1.212" evidence="7"/>
<dbReference type="PANTHER" id="PTHR22913">
    <property type="entry name" value="HYALURONAN SYNTHASE"/>
    <property type="match status" value="1"/>
</dbReference>
<dbReference type="CDD" id="cd06434">
    <property type="entry name" value="GT2_HAS"/>
    <property type="match status" value="1"/>
</dbReference>
<keyword evidence="6" id="KW-1133">Transmembrane helix</keyword>
<keyword evidence="6" id="KW-0812">Transmembrane</keyword>
<feature type="transmembrane region" description="Helical" evidence="6">
    <location>
        <begin position="294"/>
        <end position="319"/>
    </location>
</feature>
<dbReference type="SUPFAM" id="SSF53448">
    <property type="entry name" value="Nucleotide-diphospho-sugar transferases"/>
    <property type="match status" value="1"/>
</dbReference>
<evidence type="ECO:0000256" key="5">
    <source>
        <dbReference type="ARBA" id="ARBA00023136"/>
    </source>
</evidence>
<evidence type="ECO:0000313" key="7">
    <source>
        <dbReference type="EMBL" id="NIH53518.1"/>
    </source>
</evidence>
<dbReference type="GO" id="GO:0030213">
    <property type="term" value="P:hyaluronan biosynthetic process"/>
    <property type="evidence" value="ECO:0007669"/>
    <property type="project" value="TreeGrafter"/>
</dbReference>
<dbReference type="Gene3D" id="3.90.550.10">
    <property type="entry name" value="Spore Coat Polysaccharide Biosynthesis Protein SpsA, Chain A"/>
    <property type="match status" value="1"/>
</dbReference>
<keyword evidence="3 7" id="KW-0328">Glycosyltransferase</keyword>
<keyword evidence="8" id="KW-1185">Reference proteome</keyword>
<evidence type="ECO:0000256" key="1">
    <source>
        <dbReference type="ARBA" id="ARBA00004236"/>
    </source>
</evidence>
<protein>
    <submittedName>
        <fullName evidence="7">Hyaluronan synthase</fullName>
        <ecNumber evidence="7">2.4.1.212</ecNumber>
    </submittedName>
</protein>
<feature type="transmembrane region" description="Helical" evidence="6">
    <location>
        <begin position="419"/>
        <end position="439"/>
    </location>
</feature>
<dbReference type="GO" id="GO:0085029">
    <property type="term" value="P:extracellular matrix assembly"/>
    <property type="evidence" value="ECO:0007669"/>
    <property type="project" value="TreeGrafter"/>
</dbReference>
<keyword evidence="4 7" id="KW-0808">Transferase</keyword>
<evidence type="ECO:0000313" key="8">
    <source>
        <dbReference type="Proteomes" id="UP000541033"/>
    </source>
</evidence>
<dbReference type="Pfam" id="PF13641">
    <property type="entry name" value="Glyco_tranf_2_3"/>
    <property type="match status" value="1"/>
</dbReference>
<proteinExistence type="predicted"/>
<dbReference type="InterPro" id="IPR029044">
    <property type="entry name" value="Nucleotide-diphossugar_trans"/>
</dbReference>
<organism evidence="7 8">
    <name type="scientific">Lysinibacter cavernae</name>
    <dbReference type="NCBI Taxonomy" id="1640652"/>
    <lineage>
        <taxon>Bacteria</taxon>
        <taxon>Bacillati</taxon>
        <taxon>Actinomycetota</taxon>
        <taxon>Actinomycetes</taxon>
        <taxon>Micrococcales</taxon>
        <taxon>Microbacteriaceae</taxon>
        <taxon>Lysinibacter</taxon>
    </lineage>
</organism>
<evidence type="ECO:0000256" key="2">
    <source>
        <dbReference type="ARBA" id="ARBA00022475"/>
    </source>
</evidence>
<reference evidence="7 8" key="1">
    <citation type="submission" date="2020-02" db="EMBL/GenBank/DDBJ databases">
        <title>Sequencing the genomes of 1000 actinobacteria strains.</title>
        <authorList>
            <person name="Klenk H.-P."/>
        </authorList>
    </citation>
    <scope>NUCLEOTIDE SEQUENCE [LARGE SCALE GENOMIC DNA]</scope>
    <source>
        <strain evidence="7 8">DSM 27960</strain>
    </source>
</reference>
<comment type="subcellular location">
    <subcellularLocation>
        <location evidence="1">Cell membrane</location>
    </subcellularLocation>
</comment>
<accession>A0A7X5R0U9</accession>
<dbReference type="GO" id="GO:0050501">
    <property type="term" value="F:hyaluronan synthase activity"/>
    <property type="evidence" value="ECO:0007669"/>
    <property type="project" value="UniProtKB-EC"/>
</dbReference>
<dbReference type="RefSeq" id="WP_167149188.1">
    <property type="nucleotide sequence ID" value="NZ_JAAMOX010000001.1"/>
</dbReference>
<keyword evidence="2" id="KW-1003">Cell membrane</keyword>
<evidence type="ECO:0000256" key="6">
    <source>
        <dbReference type="SAM" id="Phobius"/>
    </source>
</evidence>
<dbReference type="Proteomes" id="UP000541033">
    <property type="component" value="Unassembled WGS sequence"/>
</dbReference>
<dbReference type="AlphaFoldDB" id="A0A7X5R0U9"/>
<evidence type="ECO:0000256" key="3">
    <source>
        <dbReference type="ARBA" id="ARBA00022676"/>
    </source>
</evidence>
<feature type="transmembrane region" description="Helical" evidence="6">
    <location>
        <begin position="373"/>
        <end position="394"/>
    </location>
</feature>
<evidence type="ECO:0000256" key="4">
    <source>
        <dbReference type="ARBA" id="ARBA00022679"/>
    </source>
</evidence>
<dbReference type="GO" id="GO:0005886">
    <property type="term" value="C:plasma membrane"/>
    <property type="evidence" value="ECO:0007669"/>
    <property type="project" value="UniProtKB-SubCell"/>
</dbReference>
<feature type="transmembrane region" description="Helical" evidence="6">
    <location>
        <begin position="20"/>
        <end position="37"/>
    </location>
</feature>
<sequence length="445" mass="50047">MLTFLLELKRLLSDGSFALYFYIVVVIWMVWGTKAVISAKYRPYSTPFEGTVSVIIPVVDEPVDLFREVLDRIRKQQPDEIIVVINGAKNPALEAVCDELGIEHVHTSTPGKRNALREGVAVSSGEIAVLVDSDTVWTANTLDELLKPFADATIGGVTTNQRVLDPARNVLTRWANWMESVRSEYSMPAMSRLGTVGCLPGRTIAFRRSILVRNMDRFMNETFLGVFLEVSDDRTLTNYTLKDGYKTVYQSTSVVYTDAPTEFRVLAKQQFRWARGSQYNTLRMSWWMLRNAPMLAFFYLTDIIVPFLILGCVTSWLIVPFIAKDTNLYEEFLLPAHGAGLVFLLGLAILMTVLSLVLRYSRHFGRQPADISLIPLFLLLNTFVLIPIRVWGFFQCARNAGWGTRNGGFRGEQQRGLGLYVPMVLGGLLLLASIALAVLPDRTLI</sequence>
<keyword evidence="5 6" id="KW-0472">Membrane</keyword>
<dbReference type="PANTHER" id="PTHR22913:SF12">
    <property type="entry name" value="MANNURONAN SYNTHASE"/>
    <property type="match status" value="1"/>
</dbReference>
<dbReference type="EMBL" id="JAAMOX010000001">
    <property type="protein sequence ID" value="NIH53518.1"/>
    <property type="molecule type" value="Genomic_DNA"/>
</dbReference>
<feature type="transmembrane region" description="Helical" evidence="6">
    <location>
        <begin position="339"/>
        <end position="361"/>
    </location>
</feature>